<organism evidence="10">
    <name type="scientific">marine sediment metagenome</name>
    <dbReference type="NCBI Taxonomy" id="412755"/>
    <lineage>
        <taxon>unclassified sequences</taxon>
        <taxon>metagenomes</taxon>
        <taxon>ecological metagenomes</taxon>
    </lineage>
</organism>
<evidence type="ECO:0000313" key="10">
    <source>
        <dbReference type="EMBL" id="KKO02064.1"/>
    </source>
</evidence>
<proteinExistence type="inferred from homology"/>
<comment type="cofactor">
    <cofactor evidence="1">
        <name>pyridoxal 5'-phosphate</name>
        <dbReference type="ChEBI" id="CHEBI:597326"/>
    </cofactor>
</comment>
<dbReference type="Gene3D" id="3.40.640.10">
    <property type="entry name" value="Type I PLP-dependent aspartate aminotransferase-like (Major domain)"/>
    <property type="match status" value="1"/>
</dbReference>
<dbReference type="InterPro" id="IPR015422">
    <property type="entry name" value="PyrdxlP-dep_Trfase_small"/>
</dbReference>
<protein>
    <recommendedName>
        <fullName evidence="3">cysteine desulfurase</fullName>
        <ecNumber evidence="3">2.8.1.7</ecNumber>
    </recommendedName>
</protein>
<feature type="domain" description="Aminotransferase class V" evidence="9">
    <location>
        <begin position="5"/>
        <end position="368"/>
    </location>
</feature>
<keyword evidence="4" id="KW-0808">Transferase</keyword>
<dbReference type="InterPro" id="IPR015424">
    <property type="entry name" value="PyrdxlP-dep_Trfase"/>
</dbReference>
<evidence type="ECO:0000259" key="9">
    <source>
        <dbReference type="Pfam" id="PF00266"/>
    </source>
</evidence>
<dbReference type="EC" id="2.8.1.7" evidence="3"/>
<dbReference type="Gene3D" id="3.90.1150.10">
    <property type="entry name" value="Aspartate Aminotransferase, domain 1"/>
    <property type="match status" value="1"/>
</dbReference>
<comment type="similarity">
    <text evidence="2">Belongs to the class-V pyridoxal-phosphate-dependent aminotransferase family. NifS/IscS subfamily.</text>
</comment>
<evidence type="ECO:0000256" key="8">
    <source>
        <dbReference type="ARBA" id="ARBA00023014"/>
    </source>
</evidence>
<dbReference type="Pfam" id="PF00266">
    <property type="entry name" value="Aminotran_5"/>
    <property type="match status" value="1"/>
</dbReference>
<evidence type="ECO:0000256" key="7">
    <source>
        <dbReference type="ARBA" id="ARBA00023004"/>
    </source>
</evidence>
<comment type="caution">
    <text evidence="10">The sequence shown here is derived from an EMBL/GenBank/DDBJ whole genome shotgun (WGS) entry which is preliminary data.</text>
</comment>
<evidence type="ECO:0000256" key="3">
    <source>
        <dbReference type="ARBA" id="ARBA00012239"/>
    </source>
</evidence>
<keyword evidence="6" id="KW-0663">Pyridoxal phosphate</keyword>
<evidence type="ECO:0000256" key="6">
    <source>
        <dbReference type="ARBA" id="ARBA00022898"/>
    </source>
</evidence>
<keyword evidence="5" id="KW-0479">Metal-binding</keyword>
<accession>A0A0F9YC10</accession>
<dbReference type="GO" id="GO:0051536">
    <property type="term" value="F:iron-sulfur cluster binding"/>
    <property type="evidence" value="ECO:0007669"/>
    <property type="project" value="UniProtKB-KW"/>
</dbReference>
<reference evidence="10" key="1">
    <citation type="journal article" date="2015" name="Nature">
        <title>Complex archaea that bridge the gap between prokaryotes and eukaryotes.</title>
        <authorList>
            <person name="Spang A."/>
            <person name="Saw J.H."/>
            <person name="Jorgensen S.L."/>
            <person name="Zaremba-Niedzwiedzka K."/>
            <person name="Martijn J."/>
            <person name="Lind A.E."/>
            <person name="van Eijk R."/>
            <person name="Schleper C."/>
            <person name="Guy L."/>
            <person name="Ettema T.J."/>
        </authorList>
    </citation>
    <scope>NUCLEOTIDE SEQUENCE</scope>
</reference>
<dbReference type="SUPFAM" id="SSF53383">
    <property type="entry name" value="PLP-dependent transferases"/>
    <property type="match status" value="1"/>
</dbReference>
<evidence type="ECO:0000256" key="4">
    <source>
        <dbReference type="ARBA" id="ARBA00022679"/>
    </source>
</evidence>
<dbReference type="PANTHER" id="PTHR11601:SF34">
    <property type="entry name" value="CYSTEINE DESULFURASE"/>
    <property type="match status" value="1"/>
</dbReference>
<dbReference type="NCBIfam" id="NF010611">
    <property type="entry name" value="PRK14012.1"/>
    <property type="match status" value="1"/>
</dbReference>
<evidence type="ECO:0000256" key="1">
    <source>
        <dbReference type="ARBA" id="ARBA00001933"/>
    </source>
</evidence>
<dbReference type="InterPro" id="IPR016454">
    <property type="entry name" value="Cysteine_dSase"/>
</dbReference>
<dbReference type="PROSITE" id="PS00595">
    <property type="entry name" value="AA_TRANSFER_CLASS_5"/>
    <property type="match status" value="1"/>
</dbReference>
<dbReference type="EMBL" id="LAZR01000032">
    <property type="protein sequence ID" value="KKO02064.1"/>
    <property type="molecule type" value="Genomic_DNA"/>
</dbReference>
<dbReference type="GO" id="GO:0031071">
    <property type="term" value="F:cysteine desulfurase activity"/>
    <property type="evidence" value="ECO:0007669"/>
    <property type="project" value="UniProtKB-EC"/>
</dbReference>
<dbReference type="InterPro" id="IPR015421">
    <property type="entry name" value="PyrdxlP-dep_Trfase_major"/>
</dbReference>
<keyword evidence="8" id="KW-0411">Iron-sulfur</keyword>
<dbReference type="PANTHER" id="PTHR11601">
    <property type="entry name" value="CYSTEINE DESULFURYLASE FAMILY MEMBER"/>
    <property type="match status" value="1"/>
</dbReference>
<dbReference type="InterPro" id="IPR020578">
    <property type="entry name" value="Aminotrans_V_PyrdxlP_BS"/>
</dbReference>
<evidence type="ECO:0000256" key="5">
    <source>
        <dbReference type="ARBA" id="ARBA00022723"/>
    </source>
</evidence>
<dbReference type="PIRSF" id="PIRSF005572">
    <property type="entry name" value="NifS"/>
    <property type="match status" value="1"/>
</dbReference>
<dbReference type="InterPro" id="IPR000192">
    <property type="entry name" value="Aminotrans_V_dom"/>
</dbReference>
<name>A0A0F9YC10_9ZZZZ</name>
<keyword evidence="7" id="KW-0408">Iron</keyword>
<sequence>MNMPIYLDYAATTPVDPRVAEKMVACLTMDGNFANPASRSHVYGWKAEEAVELGRRQVADLVGADPREIIWTSGATESNNLAIKGVAHALHGKGRHLITSRIEHKAVLDSCRQLEREGFEVTYLNPGAEGVICPQGLQAAIRDDTVLVSLMHVNNEIGTVNDITSLGRVAHERGVLFHVDAAQSTGKLPVNLTDLPVDFMSFSAHKTYGPKGIGALFVRRGLDVRLEALIHGGGHERGMRSGTLPTHQIVGMGEALALAGREMAGEGARISNLRELFLQGISGLSGVSLNGSAENRIPHNLNLAFDAVDGELLLLSLKDLALSTGSACTSAAVEPSYVLKGIGLTDVLAHSSIRLSLGRFTTEDEVRRAAKVLCEVVTRLRQTR</sequence>
<dbReference type="GO" id="GO:0046872">
    <property type="term" value="F:metal ion binding"/>
    <property type="evidence" value="ECO:0007669"/>
    <property type="project" value="UniProtKB-KW"/>
</dbReference>
<dbReference type="FunFam" id="3.40.640.10:FF:000003">
    <property type="entry name" value="Cysteine desulfurase IscS"/>
    <property type="match status" value="1"/>
</dbReference>
<evidence type="ECO:0000256" key="2">
    <source>
        <dbReference type="ARBA" id="ARBA00006490"/>
    </source>
</evidence>
<dbReference type="AlphaFoldDB" id="A0A0F9YC10"/>
<gene>
    <name evidence="10" type="ORF">LCGC14_0109250</name>
</gene>